<dbReference type="Proteomes" id="UP001519271">
    <property type="component" value="Unassembled WGS sequence"/>
</dbReference>
<evidence type="ECO:0000313" key="14">
    <source>
        <dbReference type="EMBL" id="MBP1917634.1"/>
    </source>
</evidence>
<keyword evidence="7 11" id="KW-0521">NADP</keyword>
<evidence type="ECO:0000256" key="3">
    <source>
        <dbReference type="ARBA" id="ARBA00007870"/>
    </source>
</evidence>
<reference evidence="14 15" key="1">
    <citation type="submission" date="2021-03" db="EMBL/GenBank/DDBJ databases">
        <title>Genomic Encyclopedia of Type Strains, Phase IV (KMG-IV): sequencing the most valuable type-strain genomes for metagenomic binning, comparative biology and taxonomic classification.</title>
        <authorList>
            <person name="Goeker M."/>
        </authorList>
    </citation>
    <scope>NUCLEOTIDE SEQUENCE [LARGE SCALE GENOMIC DNA]</scope>
    <source>
        <strain evidence="14 15">DSM 6139</strain>
    </source>
</reference>
<comment type="caution">
    <text evidence="14">The sequence shown here is derived from an EMBL/GenBank/DDBJ whole genome shotgun (WGS) entry which is preliminary data.</text>
</comment>
<dbReference type="Gene3D" id="3.40.50.720">
    <property type="entry name" value="NAD(P)-binding Rossmann-like Domain"/>
    <property type="match status" value="1"/>
</dbReference>
<evidence type="ECO:0000256" key="8">
    <source>
        <dbReference type="ARBA" id="ARBA00023002"/>
    </source>
</evidence>
<evidence type="ECO:0000256" key="6">
    <source>
        <dbReference type="ARBA" id="ARBA00022655"/>
    </source>
</evidence>
<accession>A0ABS4FZA3</accession>
<dbReference type="InterPro" id="IPR013332">
    <property type="entry name" value="KPR_N"/>
</dbReference>
<evidence type="ECO:0000256" key="5">
    <source>
        <dbReference type="ARBA" id="ARBA00019465"/>
    </source>
</evidence>
<evidence type="ECO:0000256" key="2">
    <source>
        <dbReference type="ARBA" id="ARBA00004994"/>
    </source>
</evidence>
<dbReference type="NCBIfam" id="TIGR00745">
    <property type="entry name" value="apbA_panE"/>
    <property type="match status" value="1"/>
</dbReference>
<dbReference type="Gene3D" id="1.10.1040.10">
    <property type="entry name" value="N-(1-d-carboxylethyl)-l-norvaline Dehydrogenase, domain 2"/>
    <property type="match status" value="1"/>
</dbReference>
<protein>
    <recommendedName>
        <fullName evidence="5 11">2-dehydropantoate 2-reductase</fullName>
        <ecNumber evidence="4 11">1.1.1.169</ecNumber>
    </recommendedName>
    <alternativeName>
        <fullName evidence="9 11">Ketopantoate reductase</fullName>
    </alternativeName>
</protein>
<dbReference type="SUPFAM" id="SSF48179">
    <property type="entry name" value="6-phosphogluconate dehydrogenase C-terminal domain-like"/>
    <property type="match status" value="1"/>
</dbReference>
<evidence type="ECO:0000256" key="10">
    <source>
        <dbReference type="ARBA" id="ARBA00048793"/>
    </source>
</evidence>
<dbReference type="SUPFAM" id="SSF51735">
    <property type="entry name" value="NAD(P)-binding Rossmann-fold domains"/>
    <property type="match status" value="1"/>
</dbReference>
<dbReference type="Pfam" id="PF02558">
    <property type="entry name" value="ApbA"/>
    <property type="match status" value="1"/>
</dbReference>
<dbReference type="PANTHER" id="PTHR43765:SF2">
    <property type="entry name" value="2-DEHYDROPANTOATE 2-REDUCTASE"/>
    <property type="match status" value="1"/>
</dbReference>
<dbReference type="RefSeq" id="WP_209457881.1">
    <property type="nucleotide sequence ID" value="NZ_JAGGKC010000001.1"/>
</dbReference>
<evidence type="ECO:0000313" key="15">
    <source>
        <dbReference type="Proteomes" id="UP001519271"/>
    </source>
</evidence>
<evidence type="ECO:0000259" key="12">
    <source>
        <dbReference type="Pfam" id="PF02558"/>
    </source>
</evidence>
<proteinExistence type="inferred from homology"/>
<dbReference type="InterPro" id="IPR050838">
    <property type="entry name" value="Ketopantoate_reductase"/>
</dbReference>
<organism evidence="14 15">
    <name type="scientific">Youngiibacter multivorans</name>
    <dbReference type="NCBI Taxonomy" id="937251"/>
    <lineage>
        <taxon>Bacteria</taxon>
        <taxon>Bacillati</taxon>
        <taxon>Bacillota</taxon>
        <taxon>Clostridia</taxon>
        <taxon>Eubacteriales</taxon>
        <taxon>Clostridiaceae</taxon>
        <taxon>Youngiibacter</taxon>
    </lineage>
</organism>
<feature type="domain" description="Ketopantoate reductase N-terminal" evidence="12">
    <location>
        <begin position="4"/>
        <end position="150"/>
    </location>
</feature>
<keyword evidence="8 11" id="KW-0560">Oxidoreductase</keyword>
<evidence type="ECO:0000256" key="9">
    <source>
        <dbReference type="ARBA" id="ARBA00032024"/>
    </source>
</evidence>
<comment type="catalytic activity">
    <reaction evidence="10 11">
        <text>(R)-pantoate + NADP(+) = 2-dehydropantoate + NADPH + H(+)</text>
        <dbReference type="Rhea" id="RHEA:16233"/>
        <dbReference type="ChEBI" id="CHEBI:11561"/>
        <dbReference type="ChEBI" id="CHEBI:15378"/>
        <dbReference type="ChEBI" id="CHEBI:15980"/>
        <dbReference type="ChEBI" id="CHEBI:57783"/>
        <dbReference type="ChEBI" id="CHEBI:58349"/>
        <dbReference type="EC" id="1.1.1.169"/>
    </reaction>
</comment>
<keyword evidence="15" id="KW-1185">Reference proteome</keyword>
<dbReference type="InterPro" id="IPR013752">
    <property type="entry name" value="KPA_reductase"/>
</dbReference>
<evidence type="ECO:0000256" key="7">
    <source>
        <dbReference type="ARBA" id="ARBA00022857"/>
    </source>
</evidence>
<dbReference type="GO" id="GO:0008677">
    <property type="term" value="F:2-dehydropantoate 2-reductase activity"/>
    <property type="evidence" value="ECO:0007669"/>
    <property type="project" value="UniProtKB-EC"/>
</dbReference>
<feature type="domain" description="Ketopantoate reductase C-terminal" evidence="13">
    <location>
        <begin position="178"/>
        <end position="319"/>
    </location>
</feature>
<name>A0ABS4FZA3_9CLOT</name>
<dbReference type="EMBL" id="JAGGKC010000001">
    <property type="protein sequence ID" value="MBP1917634.1"/>
    <property type="molecule type" value="Genomic_DNA"/>
</dbReference>
<dbReference type="EC" id="1.1.1.169" evidence="4 11"/>
<evidence type="ECO:0000256" key="4">
    <source>
        <dbReference type="ARBA" id="ARBA00013014"/>
    </source>
</evidence>
<dbReference type="Pfam" id="PF08546">
    <property type="entry name" value="ApbA_C"/>
    <property type="match status" value="1"/>
</dbReference>
<comment type="function">
    <text evidence="1 11">Catalyzes the NADPH-dependent reduction of ketopantoate into pantoic acid.</text>
</comment>
<dbReference type="PANTHER" id="PTHR43765">
    <property type="entry name" value="2-DEHYDROPANTOATE 2-REDUCTASE-RELATED"/>
    <property type="match status" value="1"/>
</dbReference>
<evidence type="ECO:0000259" key="13">
    <source>
        <dbReference type="Pfam" id="PF08546"/>
    </source>
</evidence>
<dbReference type="InterPro" id="IPR013328">
    <property type="entry name" value="6PGD_dom2"/>
</dbReference>
<comment type="similarity">
    <text evidence="3 11">Belongs to the ketopantoate reductase family.</text>
</comment>
<dbReference type="InterPro" id="IPR008927">
    <property type="entry name" value="6-PGluconate_DH-like_C_sf"/>
</dbReference>
<dbReference type="InterPro" id="IPR036291">
    <property type="entry name" value="NAD(P)-bd_dom_sf"/>
</dbReference>
<evidence type="ECO:0000256" key="1">
    <source>
        <dbReference type="ARBA" id="ARBA00002919"/>
    </source>
</evidence>
<keyword evidence="6 11" id="KW-0566">Pantothenate biosynthesis</keyword>
<gene>
    <name evidence="14" type="ORF">J2Z34_000097</name>
</gene>
<sequence>MRTAILGAGSLGTIMGAVVSKNGGDVVLVDSYKEHVDALNEKGATVTGYLDLKNIPVKAITPDQMDGIYDVVIVLLKQTANAVALRNLLPFIDENSVVCTLQNGIPEEAVAEIVGSDRTVGGTVGWGGGWIAPGVSQLYTKPEHMRIEIGSLDGAITEKLKRVEAFLKLAGDVEINTNLLGIRWSKLLMNSALSGMSAALGCTFGEIIDDEKAVRCAAHVADELIRVADLKGIGLEVIIPGKDFNELKFDDESGRDHAVEFLRDVYSVHRPQKASMMQDMEKGRPCEIDYINGIVSQNGDKFGLDTPFNDLIVKIVKEFEAGEIPFPTMKNLERFTVPKL</sequence>
<evidence type="ECO:0000256" key="11">
    <source>
        <dbReference type="RuleBase" id="RU362068"/>
    </source>
</evidence>
<comment type="pathway">
    <text evidence="2 11">Cofactor biosynthesis; (R)-pantothenate biosynthesis; (R)-pantoate from 3-methyl-2-oxobutanoate: step 2/2.</text>
</comment>
<dbReference type="InterPro" id="IPR003710">
    <property type="entry name" value="ApbA"/>
</dbReference>